<accession>A0A1A6HZ61</accession>
<keyword evidence="3" id="KW-1185">Reference proteome</keyword>
<feature type="domain" description="NUP210 Ig-like" evidence="1">
    <location>
        <begin position="42"/>
        <end position="91"/>
    </location>
</feature>
<dbReference type="GO" id="GO:0005643">
    <property type="term" value="C:nuclear pore"/>
    <property type="evidence" value="ECO:0007669"/>
    <property type="project" value="TreeGrafter"/>
</dbReference>
<dbReference type="InterPro" id="IPR045197">
    <property type="entry name" value="NUP210-like"/>
</dbReference>
<dbReference type="EMBL" id="LZPO01007946">
    <property type="protein sequence ID" value="OBS83305.1"/>
    <property type="molecule type" value="Genomic_DNA"/>
</dbReference>
<reference evidence="2 3" key="1">
    <citation type="submission" date="2016-06" db="EMBL/GenBank/DDBJ databases">
        <title>The Draft Genome Sequence and Annotation of the Desert Woodrat Neotoma lepida.</title>
        <authorList>
            <person name="Campbell M."/>
            <person name="Oakeson K.F."/>
            <person name="Yandell M."/>
            <person name="Halpert J.R."/>
            <person name="Dearing D."/>
        </authorList>
    </citation>
    <scope>NUCLEOTIDE SEQUENCE [LARGE SCALE GENOMIC DNA]</scope>
    <source>
        <strain evidence="2">417</strain>
        <tissue evidence="2">Liver</tissue>
    </source>
</reference>
<comment type="caution">
    <text evidence="2">The sequence shown here is derived from an EMBL/GenBank/DDBJ whole genome shotgun (WGS) entry which is preliminary data.</text>
</comment>
<dbReference type="PANTHER" id="PTHR23019:SF1">
    <property type="entry name" value="NUCLEAR PORE MEMBRANE GLYCOPROTEIN 210-LIKE"/>
    <property type="match status" value="1"/>
</dbReference>
<evidence type="ECO:0000313" key="2">
    <source>
        <dbReference type="EMBL" id="OBS83305.1"/>
    </source>
</evidence>
<dbReference type="InterPro" id="IPR056899">
    <property type="entry name" value="Ig_NUP210_9th"/>
</dbReference>
<dbReference type="AlphaFoldDB" id="A0A1A6HZ61"/>
<name>A0A1A6HZ61_NEOLE</name>
<gene>
    <name evidence="2" type="ORF">A6R68_22723</name>
</gene>
<organism evidence="2 3">
    <name type="scientific">Neotoma lepida</name>
    <name type="common">Desert woodrat</name>
    <dbReference type="NCBI Taxonomy" id="56216"/>
    <lineage>
        <taxon>Eukaryota</taxon>
        <taxon>Metazoa</taxon>
        <taxon>Chordata</taxon>
        <taxon>Craniata</taxon>
        <taxon>Vertebrata</taxon>
        <taxon>Euteleostomi</taxon>
        <taxon>Mammalia</taxon>
        <taxon>Eutheria</taxon>
        <taxon>Euarchontoglires</taxon>
        <taxon>Glires</taxon>
        <taxon>Rodentia</taxon>
        <taxon>Myomorpha</taxon>
        <taxon>Muroidea</taxon>
        <taxon>Cricetidae</taxon>
        <taxon>Neotominae</taxon>
        <taxon>Neotoma</taxon>
    </lineage>
</organism>
<protein>
    <recommendedName>
        <fullName evidence="1">NUP210 Ig-like domain-containing protein</fullName>
    </recommendedName>
</protein>
<evidence type="ECO:0000313" key="3">
    <source>
        <dbReference type="Proteomes" id="UP000092124"/>
    </source>
</evidence>
<dbReference type="OrthoDB" id="361283at2759"/>
<proteinExistence type="predicted"/>
<sequence length="93" mass="10144">MKGTVLIAVNFVGYSGKKSPAEISNSPRSAVVELLLVEDVTVQPVNATIYNHPDVKEIFHLVEGSGYFLVNSSEQDIVTITYMEAESSVQVGW</sequence>
<dbReference type="Pfam" id="PF24902">
    <property type="entry name" value="Ig_NUP210_9th"/>
    <property type="match status" value="1"/>
</dbReference>
<evidence type="ECO:0000259" key="1">
    <source>
        <dbReference type="Pfam" id="PF24902"/>
    </source>
</evidence>
<dbReference type="Proteomes" id="UP000092124">
    <property type="component" value="Unassembled WGS sequence"/>
</dbReference>
<dbReference type="PANTHER" id="PTHR23019">
    <property type="entry name" value="NUCLEAR PORE MEMBRANE GLYCOPROTEIN GP210-RELATED"/>
    <property type="match status" value="1"/>
</dbReference>
<dbReference type="STRING" id="56216.A0A1A6HZ61"/>